<keyword evidence="6 7" id="KW-0326">Glycosidase</keyword>
<dbReference type="InParanoid" id="A0A1S3AYN3"/>
<evidence type="ECO:0000256" key="9">
    <source>
        <dbReference type="SAM" id="SignalP"/>
    </source>
</evidence>
<dbReference type="OrthoDB" id="1657402at2759"/>
<dbReference type="InterPro" id="IPR031330">
    <property type="entry name" value="Gly_Hdrlase_35_cat"/>
</dbReference>
<dbReference type="SUPFAM" id="SSF51445">
    <property type="entry name" value="(Trans)glycosidases"/>
    <property type="match status" value="1"/>
</dbReference>
<dbReference type="PANTHER" id="PTHR23421">
    <property type="entry name" value="BETA-GALACTOSIDASE RELATED"/>
    <property type="match status" value="1"/>
</dbReference>
<proteinExistence type="inferred from homology"/>
<evidence type="ECO:0000256" key="6">
    <source>
        <dbReference type="ARBA" id="ARBA00023295"/>
    </source>
</evidence>
<dbReference type="InterPro" id="IPR001944">
    <property type="entry name" value="Glycoside_Hdrlase_35"/>
</dbReference>
<dbReference type="InterPro" id="IPR008979">
    <property type="entry name" value="Galactose-bd-like_sf"/>
</dbReference>
<dbReference type="GO" id="GO:0004565">
    <property type="term" value="F:beta-galactosidase activity"/>
    <property type="evidence" value="ECO:0007669"/>
    <property type="project" value="UniProtKB-EC"/>
</dbReference>
<dbReference type="Gene3D" id="3.20.20.80">
    <property type="entry name" value="Glycosidases"/>
    <property type="match status" value="1"/>
</dbReference>
<dbReference type="SMR" id="A0A1S3AYN3"/>
<evidence type="ECO:0000313" key="11">
    <source>
        <dbReference type="Proteomes" id="UP001652600"/>
    </source>
</evidence>
<gene>
    <name evidence="12" type="primary">LOC103484185</name>
</gene>
<dbReference type="FunFam" id="2.60.120.260:FF:000142">
    <property type="entry name" value="Beta-galactosidase"/>
    <property type="match status" value="1"/>
</dbReference>
<evidence type="ECO:0000256" key="2">
    <source>
        <dbReference type="ARBA" id="ARBA00009809"/>
    </source>
</evidence>
<dbReference type="InterPro" id="IPR041392">
    <property type="entry name" value="GHD"/>
</dbReference>
<dbReference type="eggNOG" id="KOG0496">
    <property type="taxonomic scope" value="Eukaryota"/>
</dbReference>
<dbReference type="AlphaFoldDB" id="A0A1S3AYN3"/>
<dbReference type="PRINTS" id="PR00742">
    <property type="entry name" value="GLHYDRLASE35"/>
</dbReference>
<dbReference type="RefSeq" id="XP_008439370.1">
    <property type="nucleotide sequence ID" value="XM_008441148.2"/>
</dbReference>
<dbReference type="FunFam" id="3.20.20.80:FF:000006">
    <property type="entry name" value="Beta-galactosidase"/>
    <property type="match status" value="1"/>
</dbReference>
<evidence type="ECO:0000313" key="12">
    <source>
        <dbReference type="RefSeq" id="XP_008439370.1"/>
    </source>
</evidence>
<dbReference type="GeneID" id="103484185"/>
<dbReference type="GO" id="GO:0005975">
    <property type="term" value="P:carbohydrate metabolic process"/>
    <property type="evidence" value="ECO:0007669"/>
    <property type="project" value="InterPro"/>
</dbReference>
<dbReference type="EC" id="3.2.1.23" evidence="3 7"/>
<keyword evidence="5 7" id="KW-0378">Hydrolase</keyword>
<evidence type="ECO:0000256" key="1">
    <source>
        <dbReference type="ARBA" id="ARBA00001412"/>
    </source>
</evidence>
<sequence>MGFSGSSFILLNCFLLSFALLSSAKKISVTYDGRALKINGERKIIISGAIHYPRSSPGMWPMLMKKAKNGGLNAIETYVFWNAHEPQRGQYDFTGNNDLVQFIKTVQKQRLYAILRIGPYVCAEWNYGGFPVWLHNIPGIKFRTNNQVYKDEMAKFTTLIVNKMRENKLFASQGGPIIVAQIENEFGNVEGSYGQEGKEYVKWCAELAQSYNLSEPWIMCQQGDAPQPIINTCNGFYCDQFKPNNKNSPKMWTESWAGWFKGWGQRDPYRTAEDLAFAVARFFQYGGSLHNYYMYHGGTNFGRSAGGPYITTSYDYNAPLDEYGNMNQPKWGHLKQLHELVKSMEKVLTYGDVKHIEYGHLTTATSYTYKGKSSCFFGNAENSNREITFRKRNYTVPGWSVTVLPDCKTEVYNTAKVNTQTTIREMVPSLVGKYKKPLKWQWRNEKIEHITHEGDISGVALTANSLLDQKIVTNDTSDYLWYLTGFHLNGNDPLFGKRVKLRVKTRGHILHAFFNNKHIGTQFGPYGKYSFTLEKKVRNLRHGFNQIALLSATVGLPNYGAYYENVEVGIHGPVELIADGKTIRDLSTNEWVYKVGLDGEKYEFFDPDHKFRKPWLSNNLPLNQNFTWYKTSFQTPKGREGVVVDLMGMGKGQAWVNGKSIGRYWPSYLATENGCSSSCDYRGAYYGSKCATNCGKPTQRWYHIPRSYMNDGKENTLILFEEFGGMPLNIEIKTTRVTKVCAKVELGSKLELTCHDRTVKRIIFVGFGNPKGNCDNFHKGSCDSSSAFSVIEKECLWKRKCSIEATKDKLGLTGCKNPKDNWLAVQVSC</sequence>
<reference evidence="12" key="1">
    <citation type="submission" date="2025-08" db="UniProtKB">
        <authorList>
            <consortium name="RefSeq"/>
        </authorList>
    </citation>
    <scope>IDENTIFICATION</scope>
    <source>
        <tissue evidence="12">Stem</tissue>
    </source>
</reference>
<dbReference type="InterPro" id="IPR048913">
    <property type="entry name" value="BetaGal_gal-bd"/>
</dbReference>
<dbReference type="Pfam" id="PF17834">
    <property type="entry name" value="GHD"/>
    <property type="match status" value="1"/>
</dbReference>
<comment type="catalytic activity">
    <reaction evidence="1 7">
        <text>Hydrolysis of terminal non-reducing beta-D-galactose residues in beta-D-galactosides.</text>
        <dbReference type="EC" id="3.2.1.23"/>
    </reaction>
</comment>
<dbReference type="GO" id="GO:0030246">
    <property type="term" value="F:carbohydrate binding"/>
    <property type="evidence" value="ECO:0007669"/>
    <property type="project" value="InterPro"/>
</dbReference>
<name>A0A1S3AYN3_CUCME</name>
<dbReference type="KEGG" id="cmo:103484185"/>
<keyword evidence="11" id="KW-1185">Reference proteome</keyword>
<feature type="signal peptide" evidence="9">
    <location>
        <begin position="1"/>
        <end position="24"/>
    </location>
</feature>
<evidence type="ECO:0000256" key="7">
    <source>
        <dbReference type="RuleBase" id="RU000675"/>
    </source>
</evidence>
<evidence type="ECO:0000256" key="3">
    <source>
        <dbReference type="ARBA" id="ARBA00012756"/>
    </source>
</evidence>
<dbReference type="CDD" id="cd22842">
    <property type="entry name" value="Gal_Rha_Lectin_BGal"/>
    <property type="match status" value="1"/>
</dbReference>
<dbReference type="InterPro" id="IPR043159">
    <property type="entry name" value="Lectin_gal-bd_sf"/>
</dbReference>
<evidence type="ECO:0000259" key="10">
    <source>
        <dbReference type="PROSITE" id="PS50228"/>
    </source>
</evidence>
<evidence type="ECO:0000256" key="4">
    <source>
        <dbReference type="ARBA" id="ARBA00022729"/>
    </source>
</evidence>
<dbReference type="Gene3D" id="2.60.120.260">
    <property type="entry name" value="Galactose-binding domain-like"/>
    <property type="match status" value="2"/>
</dbReference>
<dbReference type="PROSITE" id="PS01182">
    <property type="entry name" value="GLYCOSYL_HYDROL_F35"/>
    <property type="match status" value="1"/>
</dbReference>
<comment type="similarity">
    <text evidence="2 8">Belongs to the glycosyl hydrolase 35 family.</text>
</comment>
<dbReference type="PROSITE" id="PS50228">
    <property type="entry name" value="SUEL_LECTIN"/>
    <property type="match status" value="1"/>
</dbReference>
<dbReference type="Proteomes" id="UP001652600">
    <property type="component" value="Chromosome 6"/>
</dbReference>
<protein>
    <recommendedName>
        <fullName evidence="3 7">Beta-galactosidase</fullName>
        <ecNumber evidence="3 7">3.2.1.23</ecNumber>
    </recommendedName>
</protein>
<dbReference type="Pfam" id="PF01301">
    <property type="entry name" value="Glyco_hydro_35"/>
    <property type="match status" value="1"/>
</dbReference>
<dbReference type="SUPFAM" id="SSF49785">
    <property type="entry name" value="Galactose-binding domain-like"/>
    <property type="match status" value="2"/>
</dbReference>
<dbReference type="Pfam" id="PF21467">
    <property type="entry name" value="BetaGal_gal-bd"/>
    <property type="match status" value="1"/>
</dbReference>
<evidence type="ECO:0000256" key="8">
    <source>
        <dbReference type="RuleBase" id="RU003679"/>
    </source>
</evidence>
<dbReference type="InterPro" id="IPR017853">
    <property type="entry name" value="GH"/>
</dbReference>
<dbReference type="InterPro" id="IPR000922">
    <property type="entry name" value="Lectin_gal-bd_dom"/>
</dbReference>
<organism evidence="11 12">
    <name type="scientific">Cucumis melo</name>
    <name type="common">Muskmelon</name>
    <dbReference type="NCBI Taxonomy" id="3656"/>
    <lineage>
        <taxon>Eukaryota</taxon>
        <taxon>Viridiplantae</taxon>
        <taxon>Streptophyta</taxon>
        <taxon>Embryophyta</taxon>
        <taxon>Tracheophyta</taxon>
        <taxon>Spermatophyta</taxon>
        <taxon>Magnoliopsida</taxon>
        <taxon>eudicotyledons</taxon>
        <taxon>Gunneridae</taxon>
        <taxon>Pentapetalae</taxon>
        <taxon>rosids</taxon>
        <taxon>fabids</taxon>
        <taxon>Cucurbitales</taxon>
        <taxon>Cucurbitaceae</taxon>
        <taxon>Benincaseae</taxon>
        <taxon>Cucumis</taxon>
    </lineage>
</organism>
<keyword evidence="4 9" id="KW-0732">Signal</keyword>
<feature type="chain" id="PRO_5010226257" description="Beta-galactosidase" evidence="9">
    <location>
        <begin position="25"/>
        <end position="829"/>
    </location>
</feature>
<evidence type="ECO:0000256" key="5">
    <source>
        <dbReference type="ARBA" id="ARBA00022801"/>
    </source>
</evidence>
<dbReference type="Gene3D" id="2.60.120.740">
    <property type="match status" value="1"/>
</dbReference>
<dbReference type="Pfam" id="PF02140">
    <property type="entry name" value="SUEL_Lectin"/>
    <property type="match status" value="1"/>
</dbReference>
<feature type="domain" description="SUEL-type lectin" evidence="10">
    <location>
        <begin position="744"/>
        <end position="829"/>
    </location>
</feature>
<accession>A0A1S3AYN3</accession>
<dbReference type="InterPro" id="IPR019801">
    <property type="entry name" value="Glyco_hydro_35_CS"/>
</dbReference>